<dbReference type="Proteomes" id="UP001044222">
    <property type="component" value="Chromosome 15"/>
</dbReference>
<proteinExistence type="predicted"/>
<reference evidence="1" key="1">
    <citation type="submission" date="2021-01" db="EMBL/GenBank/DDBJ databases">
        <title>A chromosome-scale assembly of European eel, Anguilla anguilla.</title>
        <authorList>
            <person name="Henkel C."/>
            <person name="Jong-Raadsen S.A."/>
            <person name="Dufour S."/>
            <person name="Weltzien F.-A."/>
            <person name="Palstra A.P."/>
            <person name="Pelster B."/>
            <person name="Spaink H.P."/>
            <person name="Van Den Thillart G.E."/>
            <person name="Jansen H."/>
            <person name="Zahm M."/>
            <person name="Klopp C."/>
            <person name="Cedric C."/>
            <person name="Louis A."/>
            <person name="Berthelot C."/>
            <person name="Parey E."/>
            <person name="Roest Crollius H."/>
            <person name="Montfort J."/>
            <person name="Robinson-Rechavi M."/>
            <person name="Bucao C."/>
            <person name="Bouchez O."/>
            <person name="Gislard M."/>
            <person name="Lluch J."/>
            <person name="Milhes M."/>
            <person name="Lampietro C."/>
            <person name="Lopez Roques C."/>
            <person name="Donnadieu C."/>
            <person name="Braasch I."/>
            <person name="Desvignes T."/>
            <person name="Postlethwait J."/>
            <person name="Bobe J."/>
            <person name="Guiguen Y."/>
            <person name="Dirks R."/>
        </authorList>
    </citation>
    <scope>NUCLEOTIDE SEQUENCE</scope>
    <source>
        <strain evidence="1">Tag_6206</strain>
        <tissue evidence="1">Liver</tissue>
    </source>
</reference>
<comment type="caution">
    <text evidence="1">The sequence shown here is derived from an EMBL/GenBank/DDBJ whole genome shotgun (WGS) entry which is preliminary data.</text>
</comment>
<evidence type="ECO:0000313" key="2">
    <source>
        <dbReference type="Proteomes" id="UP001044222"/>
    </source>
</evidence>
<dbReference type="AlphaFoldDB" id="A0A9D3LQC0"/>
<accession>A0A9D3LQC0</accession>
<name>A0A9D3LQC0_ANGAN</name>
<organism evidence="1 2">
    <name type="scientific">Anguilla anguilla</name>
    <name type="common">European freshwater eel</name>
    <name type="synonym">Muraena anguilla</name>
    <dbReference type="NCBI Taxonomy" id="7936"/>
    <lineage>
        <taxon>Eukaryota</taxon>
        <taxon>Metazoa</taxon>
        <taxon>Chordata</taxon>
        <taxon>Craniata</taxon>
        <taxon>Vertebrata</taxon>
        <taxon>Euteleostomi</taxon>
        <taxon>Actinopterygii</taxon>
        <taxon>Neopterygii</taxon>
        <taxon>Teleostei</taxon>
        <taxon>Anguilliformes</taxon>
        <taxon>Anguillidae</taxon>
        <taxon>Anguilla</taxon>
    </lineage>
</organism>
<sequence>MVVAIRAKASEVKRTMLKVVPGVGEVVLEGEVEAGGPGEGEDSGTHQEMRTLATMMLKETLGMVGTPRDLVAEAGAEGDLGPDEVEDLGTPIQGLMTTMKEDSEVTLEGEGAGVGEGAAAEASVKIRPRKVEMAEKMQVPK</sequence>
<dbReference type="EMBL" id="JAFIRN010000015">
    <property type="protein sequence ID" value="KAG5834397.1"/>
    <property type="molecule type" value="Genomic_DNA"/>
</dbReference>
<protein>
    <submittedName>
        <fullName evidence="1">Uncharacterized protein</fullName>
    </submittedName>
</protein>
<gene>
    <name evidence="1" type="ORF">ANANG_G00261080</name>
</gene>
<keyword evidence="2" id="KW-1185">Reference proteome</keyword>
<evidence type="ECO:0000313" key="1">
    <source>
        <dbReference type="EMBL" id="KAG5834397.1"/>
    </source>
</evidence>